<dbReference type="OrthoDB" id="2678750at2"/>
<gene>
    <name evidence="1" type="ORF">D3873_05680</name>
</gene>
<dbReference type="Pfam" id="PF10673">
    <property type="entry name" value="DUF2487"/>
    <property type="match status" value="1"/>
</dbReference>
<accession>A0A385YTZ0</accession>
<keyword evidence="2" id="KW-1185">Reference proteome</keyword>
<dbReference type="KEGG" id="paek:D3873_05680"/>
<dbReference type="Proteomes" id="UP000265725">
    <property type="component" value="Chromosome"/>
</dbReference>
<dbReference type="InterPro" id="IPR019615">
    <property type="entry name" value="DUF2487"/>
</dbReference>
<name>A0A385YTZ0_9BACL</name>
<evidence type="ECO:0000313" key="2">
    <source>
        <dbReference type="Proteomes" id="UP000265725"/>
    </source>
</evidence>
<dbReference type="RefSeq" id="WP_119883137.1">
    <property type="nucleotide sequence ID" value="NZ_CP032418.1"/>
</dbReference>
<protein>
    <submittedName>
        <fullName evidence="1">DUF2487 family protein</fullName>
    </submittedName>
</protein>
<proteinExistence type="predicted"/>
<sequence>MKWTVGDLQKMQNQPEYVDTIVVPLVKLSGQPNKIMGSATSAEFLMVLTMELENQFKGRVVLSPPFSYVDSMDMKSLGNSINNELTLTGAKTIFYLSSDLEWSEKAPDLGVHIVPSIPLNDMDQAMRSKIIEDQVRQLVPVLSSKWNAL</sequence>
<dbReference type="EMBL" id="CP032418">
    <property type="protein sequence ID" value="AYC29397.1"/>
    <property type="molecule type" value="Genomic_DNA"/>
</dbReference>
<evidence type="ECO:0000313" key="1">
    <source>
        <dbReference type="EMBL" id="AYC29397.1"/>
    </source>
</evidence>
<reference evidence="2" key="1">
    <citation type="submission" date="2018-09" db="EMBL/GenBank/DDBJ databases">
        <authorList>
            <person name="Zhu H."/>
        </authorList>
    </citation>
    <scope>NUCLEOTIDE SEQUENCE [LARGE SCALE GENOMIC DNA]</scope>
    <source>
        <strain evidence="2">K2R23-3</strain>
    </source>
</reference>
<dbReference type="AlphaFoldDB" id="A0A385YTZ0"/>
<organism evidence="1 2">
    <name type="scientific">Paenisporosarcina cavernae</name>
    <dbReference type="NCBI Taxonomy" id="2320858"/>
    <lineage>
        <taxon>Bacteria</taxon>
        <taxon>Bacillati</taxon>
        <taxon>Bacillota</taxon>
        <taxon>Bacilli</taxon>
        <taxon>Bacillales</taxon>
        <taxon>Caryophanaceae</taxon>
        <taxon>Paenisporosarcina</taxon>
    </lineage>
</organism>